<gene>
    <name evidence="2" type="ORF">ANCCEY_03057</name>
</gene>
<sequence>MGIRSIGAALDEYSFLKDTCARSLKAKCARAESAGGVLRGEGGGPRQADAAVRDRRAEAGSDPGKQRGGRGDAGGRELVGRQAALRAGRAQTRRSWHRARGVRAGATRRRSAAAFGLILCGGEGMLAPIITKDMKLFPTRPLPAGIKNVRSRAQSLDQFSQVQNSGSARGRIVPVKPRSSQSTGNLPAVAASASFSRSPPKASVHRKTTLTAIQEGVEMGHNHVPDSRHMESRSDSKLPSDVPRRNSKRTKKNDKENEATKNGHCDNIDATSTASDSAVDRKEKKGVVRWLTSAFRKSKDKDPSDNSSSNSS</sequence>
<keyword evidence="3" id="KW-1185">Reference proteome</keyword>
<accession>A0A0D6M648</accession>
<feature type="region of interest" description="Disordered" evidence="1">
    <location>
        <begin position="35"/>
        <end position="77"/>
    </location>
</feature>
<reference evidence="2 3" key="1">
    <citation type="submission" date="2013-05" db="EMBL/GenBank/DDBJ databases">
        <title>Draft genome of the parasitic nematode Anyclostoma ceylanicum.</title>
        <authorList>
            <person name="Mitreva M."/>
        </authorList>
    </citation>
    <scope>NUCLEOTIDE SEQUENCE [LARGE SCALE GENOMIC DNA]</scope>
</reference>
<evidence type="ECO:0000313" key="3">
    <source>
        <dbReference type="Proteomes" id="UP000054495"/>
    </source>
</evidence>
<feature type="compositionally biased region" description="Polar residues" evidence="1">
    <location>
        <begin position="158"/>
        <end position="167"/>
    </location>
</feature>
<dbReference type="EMBL" id="KE124826">
    <property type="protein sequence ID" value="EPB77881.1"/>
    <property type="molecule type" value="Genomic_DNA"/>
</dbReference>
<evidence type="ECO:0000256" key="1">
    <source>
        <dbReference type="SAM" id="MobiDB-lite"/>
    </source>
</evidence>
<proteinExistence type="predicted"/>
<feature type="region of interest" description="Disordered" evidence="1">
    <location>
        <begin position="158"/>
        <end position="286"/>
    </location>
</feature>
<evidence type="ECO:0000313" key="2">
    <source>
        <dbReference type="EMBL" id="EPB77881.1"/>
    </source>
</evidence>
<organism evidence="2 3">
    <name type="scientific">Ancylostoma ceylanicum</name>
    <dbReference type="NCBI Taxonomy" id="53326"/>
    <lineage>
        <taxon>Eukaryota</taxon>
        <taxon>Metazoa</taxon>
        <taxon>Ecdysozoa</taxon>
        <taxon>Nematoda</taxon>
        <taxon>Chromadorea</taxon>
        <taxon>Rhabditida</taxon>
        <taxon>Rhabditina</taxon>
        <taxon>Rhabditomorpha</taxon>
        <taxon>Strongyloidea</taxon>
        <taxon>Ancylostomatidae</taxon>
        <taxon>Ancylostomatinae</taxon>
        <taxon>Ancylostoma</taxon>
    </lineage>
</organism>
<dbReference type="AlphaFoldDB" id="A0A0D6M648"/>
<feature type="compositionally biased region" description="Basic and acidic residues" evidence="1">
    <location>
        <begin position="253"/>
        <end position="267"/>
    </location>
</feature>
<name>A0A0D6M648_9BILA</name>
<dbReference type="Proteomes" id="UP000054495">
    <property type="component" value="Unassembled WGS sequence"/>
</dbReference>
<feature type="compositionally biased region" description="Basic and acidic residues" evidence="1">
    <location>
        <begin position="218"/>
        <end position="244"/>
    </location>
</feature>
<protein>
    <submittedName>
        <fullName evidence="2">Uncharacterized protein</fullName>
    </submittedName>
</protein>